<dbReference type="Pfam" id="PF05378">
    <property type="entry name" value="Hydant_A_N"/>
    <property type="match status" value="1"/>
</dbReference>
<dbReference type="OrthoDB" id="3643at2759"/>
<dbReference type="GO" id="GO:0017168">
    <property type="term" value="F:5-oxoprolinase (ATP-hydrolyzing) activity"/>
    <property type="evidence" value="ECO:0007669"/>
    <property type="project" value="TreeGrafter"/>
</dbReference>
<dbReference type="InterPro" id="IPR002821">
    <property type="entry name" value="Hydantoinase_A"/>
</dbReference>
<keyword evidence="4" id="KW-1185">Reference proteome</keyword>
<dbReference type="InterPro" id="IPR008040">
    <property type="entry name" value="Hydant_A_N"/>
</dbReference>
<dbReference type="PANTHER" id="PTHR11365">
    <property type="entry name" value="5-OXOPROLINASE RELATED"/>
    <property type="match status" value="1"/>
</dbReference>
<dbReference type="STRING" id="135208.A0A4Z0A912"/>
<comment type="caution">
    <text evidence="3">The sequence shown here is derived from an EMBL/GenBank/DDBJ whole genome shotgun (WGS) entry which is preliminary data.</text>
</comment>
<dbReference type="InterPro" id="IPR045079">
    <property type="entry name" value="Oxoprolinase-like"/>
</dbReference>
<evidence type="ECO:0008006" key="5">
    <source>
        <dbReference type="Google" id="ProtNLM"/>
    </source>
</evidence>
<dbReference type="GO" id="GO:0005829">
    <property type="term" value="C:cytosol"/>
    <property type="evidence" value="ECO:0007669"/>
    <property type="project" value="TreeGrafter"/>
</dbReference>
<evidence type="ECO:0000313" key="3">
    <source>
        <dbReference type="EMBL" id="TFY82827.1"/>
    </source>
</evidence>
<feature type="domain" description="Hydantoinase/oxoprolinase N-terminal" evidence="2">
    <location>
        <begin position="32"/>
        <end position="97"/>
    </location>
</feature>
<organism evidence="3 4">
    <name type="scientific">Hericium alpestre</name>
    <dbReference type="NCBI Taxonomy" id="135208"/>
    <lineage>
        <taxon>Eukaryota</taxon>
        <taxon>Fungi</taxon>
        <taxon>Dikarya</taxon>
        <taxon>Basidiomycota</taxon>
        <taxon>Agaricomycotina</taxon>
        <taxon>Agaricomycetes</taxon>
        <taxon>Russulales</taxon>
        <taxon>Hericiaceae</taxon>
        <taxon>Hericium</taxon>
    </lineage>
</organism>
<protein>
    <recommendedName>
        <fullName evidence="5">Hydantoinase A/oxoprolinase domain-containing protein</fullName>
    </recommendedName>
</protein>
<gene>
    <name evidence="3" type="ORF">EWM64_g1180</name>
</gene>
<evidence type="ECO:0000259" key="2">
    <source>
        <dbReference type="Pfam" id="PF05378"/>
    </source>
</evidence>
<evidence type="ECO:0000313" key="4">
    <source>
        <dbReference type="Proteomes" id="UP000298061"/>
    </source>
</evidence>
<reference evidence="3 4" key="1">
    <citation type="submission" date="2019-02" db="EMBL/GenBank/DDBJ databases">
        <title>Genome sequencing of the rare red list fungi Hericium alpestre (H. flagellum).</title>
        <authorList>
            <person name="Buettner E."/>
            <person name="Kellner H."/>
        </authorList>
    </citation>
    <scope>NUCLEOTIDE SEQUENCE [LARGE SCALE GENOMIC DNA]</scope>
    <source>
        <strain evidence="3 4">DSM 108284</strain>
    </source>
</reference>
<dbReference type="Pfam" id="PF01968">
    <property type="entry name" value="Hydantoinase_A"/>
    <property type="match status" value="1"/>
</dbReference>
<name>A0A4Z0A912_9AGAM</name>
<dbReference type="GO" id="GO:0006749">
    <property type="term" value="P:glutathione metabolic process"/>
    <property type="evidence" value="ECO:0007669"/>
    <property type="project" value="TreeGrafter"/>
</dbReference>
<proteinExistence type="predicted"/>
<sequence>MTGEAAGEEGDRSQASCVHSDHTFALCHLSYALLERKGHKHALPITKGFKDLLLIGNQSCPWIFDLNIRRPPPLYSTIVEVDERVTLVGYTSDPQSEEHKVLFNEDGTVKRGYRGKGWDGQGDAEGPGETVQGISGEAFRILTKPAAPHDQDGPARVSSTADAYLTPILRDYLDGLFQGFDKSLHERTHNAHAPDKKGRAPRVQIMGSDGGLVDVKGFSGLKSILSGPTGGVVGYALTSWDEERKTPIIGYSFPRLCFESVFYNLRDRLDVGGMLTDLDINTVAAGGGSCLTFRNGLFNCGPESTGADPSPACYRRGGPLTVTDANLLLGRIIPSYFPKIFGKDADESLDADMSKAAFEKLAKQINEDQHKHLGLDEIVYGCISGITVVPSRNILMAIMR</sequence>
<dbReference type="Proteomes" id="UP000298061">
    <property type="component" value="Unassembled WGS sequence"/>
</dbReference>
<evidence type="ECO:0000259" key="1">
    <source>
        <dbReference type="Pfam" id="PF01968"/>
    </source>
</evidence>
<dbReference type="EMBL" id="SFCI01000075">
    <property type="protein sequence ID" value="TFY82827.1"/>
    <property type="molecule type" value="Genomic_DNA"/>
</dbReference>
<feature type="domain" description="Hydantoinase A/oxoprolinase" evidence="1">
    <location>
        <begin position="158"/>
        <end position="384"/>
    </location>
</feature>
<dbReference type="AlphaFoldDB" id="A0A4Z0A912"/>
<accession>A0A4Z0A912</accession>
<dbReference type="PANTHER" id="PTHR11365:SF2">
    <property type="entry name" value="5-OXOPROLINASE"/>
    <property type="match status" value="1"/>
</dbReference>